<keyword evidence="1" id="KW-1133">Transmembrane helix</keyword>
<evidence type="ECO:0000313" key="4">
    <source>
        <dbReference type="Proteomes" id="UP001431783"/>
    </source>
</evidence>
<proteinExistence type="predicted"/>
<keyword evidence="2" id="KW-0732">Signal</keyword>
<evidence type="ECO:0000256" key="2">
    <source>
        <dbReference type="SAM" id="SignalP"/>
    </source>
</evidence>
<comment type="caution">
    <text evidence="3">The sequence shown here is derived from an EMBL/GenBank/DDBJ whole genome shotgun (WGS) entry which is preliminary data.</text>
</comment>
<evidence type="ECO:0000313" key="3">
    <source>
        <dbReference type="EMBL" id="KAK9879294.1"/>
    </source>
</evidence>
<feature type="chain" id="PRO_5043721659" evidence="2">
    <location>
        <begin position="23"/>
        <end position="211"/>
    </location>
</feature>
<reference evidence="3 4" key="1">
    <citation type="submission" date="2023-03" db="EMBL/GenBank/DDBJ databases">
        <title>Genome insight into feeding habits of ladybird beetles.</title>
        <authorList>
            <person name="Li H.-S."/>
            <person name="Huang Y.-H."/>
            <person name="Pang H."/>
        </authorList>
    </citation>
    <scope>NUCLEOTIDE SEQUENCE [LARGE SCALE GENOMIC DNA]</scope>
    <source>
        <strain evidence="3">SYSU_2023b</strain>
        <tissue evidence="3">Whole body</tissue>
    </source>
</reference>
<feature type="transmembrane region" description="Helical" evidence="1">
    <location>
        <begin position="167"/>
        <end position="185"/>
    </location>
</feature>
<keyword evidence="1" id="KW-0472">Membrane</keyword>
<dbReference type="Proteomes" id="UP001431783">
    <property type="component" value="Unassembled WGS sequence"/>
</dbReference>
<organism evidence="3 4">
    <name type="scientific">Henosepilachna vigintioctopunctata</name>
    <dbReference type="NCBI Taxonomy" id="420089"/>
    <lineage>
        <taxon>Eukaryota</taxon>
        <taxon>Metazoa</taxon>
        <taxon>Ecdysozoa</taxon>
        <taxon>Arthropoda</taxon>
        <taxon>Hexapoda</taxon>
        <taxon>Insecta</taxon>
        <taxon>Pterygota</taxon>
        <taxon>Neoptera</taxon>
        <taxon>Endopterygota</taxon>
        <taxon>Coleoptera</taxon>
        <taxon>Polyphaga</taxon>
        <taxon>Cucujiformia</taxon>
        <taxon>Coccinelloidea</taxon>
        <taxon>Coccinellidae</taxon>
        <taxon>Epilachninae</taxon>
        <taxon>Epilachnini</taxon>
        <taxon>Henosepilachna</taxon>
    </lineage>
</organism>
<dbReference type="EMBL" id="JARQZJ010000061">
    <property type="protein sequence ID" value="KAK9879294.1"/>
    <property type="molecule type" value="Genomic_DNA"/>
</dbReference>
<protein>
    <submittedName>
        <fullName evidence="3">Uncharacterized protein</fullName>
    </submittedName>
</protein>
<dbReference type="AlphaFoldDB" id="A0AAW1UF32"/>
<sequence>MDLRRFFILLGLTVYIFGVAHSVHAKGASQSTAELQDSLKQWNDYELICGFPSTELSMATFYNIANNTINSTGNAWEMNTRNISNSLETGHHTYMLIGGKNQSMRQIIINYENFECCLKNIVMNIRNTEQRERCLASFFRCVLKSETEKCKTEWRFYMYFILHNRKYVPVFVLMIVILSMSMMCATNQFNDQFPNLGRAHFRRDSVQTDYV</sequence>
<keyword evidence="4" id="KW-1185">Reference proteome</keyword>
<feature type="signal peptide" evidence="2">
    <location>
        <begin position="1"/>
        <end position="22"/>
    </location>
</feature>
<accession>A0AAW1UF32</accession>
<name>A0AAW1UF32_9CUCU</name>
<gene>
    <name evidence="3" type="ORF">WA026_004147</name>
</gene>
<evidence type="ECO:0000256" key="1">
    <source>
        <dbReference type="SAM" id="Phobius"/>
    </source>
</evidence>
<keyword evidence="1" id="KW-0812">Transmembrane</keyword>